<name>A0A6J6SJI6_9ZZZZ</name>
<dbReference type="AlphaFoldDB" id="A0A6J6SJI6"/>
<proteinExistence type="predicted"/>
<accession>A0A6J6SJI6</accession>
<organism evidence="1">
    <name type="scientific">freshwater metagenome</name>
    <dbReference type="NCBI Taxonomy" id="449393"/>
    <lineage>
        <taxon>unclassified sequences</taxon>
        <taxon>metagenomes</taxon>
        <taxon>ecological metagenomes</taxon>
    </lineage>
</organism>
<reference evidence="1" key="1">
    <citation type="submission" date="2020-05" db="EMBL/GenBank/DDBJ databases">
        <authorList>
            <person name="Chiriac C."/>
            <person name="Salcher M."/>
            <person name="Ghai R."/>
            <person name="Kavagutti S V."/>
        </authorList>
    </citation>
    <scope>NUCLEOTIDE SEQUENCE</scope>
</reference>
<dbReference type="EMBL" id="CAEZYW010000044">
    <property type="protein sequence ID" value="CAB4735022.1"/>
    <property type="molecule type" value="Genomic_DNA"/>
</dbReference>
<protein>
    <submittedName>
        <fullName evidence="1">Unannotated protein</fullName>
    </submittedName>
</protein>
<evidence type="ECO:0000313" key="1">
    <source>
        <dbReference type="EMBL" id="CAB4735022.1"/>
    </source>
</evidence>
<sequence length="214" mass="22361">MSGPVIDCQELTRRAELLDAAGECGIALGGGVIRADGLGDLGEVPLTAPRKDADQPGGGTTLDNGQDAIELGEALLDEESLDELVEGGDAVIIEPRGARAEDRHLLPWSAECPAVADDLSRDVAPGILCTAPLVLVHRDDIGEVEHVDLLELRGRPEFRSHDVEGDVAVRDDRSIALADARGLDDDDVEASGLASGDDVVECLRDLMAGIAGSE</sequence>
<gene>
    <name evidence="1" type="ORF">UFOPK2786_00433</name>
</gene>